<protein>
    <submittedName>
        <fullName evidence="1">Uncharacterized protein</fullName>
    </submittedName>
</protein>
<evidence type="ECO:0000313" key="1">
    <source>
        <dbReference type="EMBL" id="PIS06887.1"/>
    </source>
</evidence>
<name>A0A2M6R8R2_9BACT</name>
<evidence type="ECO:0000313" key="2">
    <source>
        <dbReference type="Proteomes" id="UP000231162"/>
    </source>
</evidence>
<comment type="caution">
    <text evidence="1">The sequence shown here is derived from an EMBL/GenBank/DDBJ whole genome shotgun (WGS) entry which is preliminary data.</text>
</comment>
<gene>
    <name evidence="1" type="ORF">COT79_02190</name>
</gene>
<sequence>MKGKKIKKSSKNTQERQNIAEMLDNLPWRQRIRADEKKPLDAIIQKHDKQKQPYKPSLTNGKPFLEVNADVFWRRRSVAFLCGRLPSNVSHTKYTTQS</sequence>
<dbReference type="EMBL" id="PEZX01000030">
    <property type="protein sequence ID" value="PIS06887.1"/>
    <property type="molecule type" value="Genomic_DNA"/>
</dbReference>
<dbReference type="AlphaFoldDB" id="A0A2M6R8R2"/>
<dbReference type="Proteomes" id="UP000231162">
    <property type="component" value="Unassembled WGS sequence"/>
</dbReference>
<organism evidence="1 2">
    <name type="scientific">Candidatus Berkelbacteria bacterium CG10_big_fil_rev_8_21_14_0_10_43_14</name>
    <dbReference type="NCBI Taxonomy" id="1974515"/>
    <lineage>
        <taxon>Bacteria</taxon>
        <taxon>Candidatus Berkelbacteria</taxon>
    </lineage>
</organism>
<reference evidence="2" key="1">
    <citation type="submission" date="2017-09" db="EMBL/GenBank/DDBJ databases">
        <title>Depth-based differentiation of microbial function through sediment-hosted aquifers and enrichment of novel symbionts in the deep terrestrial subsurface.</title>
        <authorList>
            <person name="Probst A.J."/>
            <person name="Ladd B."/>
            <person name="Jarett J.K."/>
            <person name="Geller-Mcgrath D.E."/>
            <person name="Sieber C.M.K."/>
            <person name="Emerson J.B."/>
            <person name="Anantharaman K."/>
            <person name="Thomas B.C."/>
            <person name="Malmstrom R."/>
            <person name="Stieglmeier M."/>
            <person name="Klingl A."/>
            <person name="Woyke T."/>
            <person name="Ryan C.M."/>
            <person name="Banfield J.F."/>
        </authorList>
    </citation>
    <scope>NUCLEOTIDE SEQUENCE [LARGE SCALE GENOMIC DNA]</scope>
</reference>
<proteinExistence type="predicted"/>
<accession>A0A2M6R8R2</accession>